<dbReference type="AlphaFoldDB" id="A0A067LC05"/>
<keyword evidence="2" id="KW-1185">Reference proteome</keyword>
<proteinExistence type="predicted"/>
<sequence length="141" mass="14844">MEEVNAHALDVPSVRNAEPTSNMEPIGPAVGGSRSIGLPKTITAPQVCQDTLVMVVSKAEHLIGSASLGQVIVPPLEHHYDPSFPHTPTLDDTTMGLVRLSVNRSCIIAETLLVTVPLFQPNCVVNCTVIPINSLSEGGGN</sequence>
<dbReference type="Proteomes" id="UP000027138">
    <property type="component" value="Unassembled WGS sequence"/>
</dbReference>
<evidence type="ECO:0000313" key="2">
    <source>
        <dbReference type="Proteomes" id="UP000027138"/>
    </source>
</evidence>
<name>A0A067LC05_JATCU</name>
<dbReference type="EMBL" id="KK914316">
    <property type="protein sequence ID" value="KDP42030.1"/>
    <property type="molecule type" value="Genomic_DNA"/>
</dbReference>
<reference evidence="1 2" key="1">
    <citation type="journal article" date="2014" name="PLoS ONE">
        <title>Global Analysis of Gene Expression Profiles in Physic Nut (Jatropha curcas L.) Seedlings Exposed to Salt Stress.</title>
        <authorList>
            <person name="Zhang L."/>
            <person name="Zhang C."/>
            <person name="Wu P."/>
            <person name="Chen Y."/>
            <person name="Li M."/>
            <person name="Jiang H."/>
            <person name="Wu G."/>
        </authorList>
    </citation>
    <scope>NUCLEOTIDE SEQUENCE [LARGE SCALE GENOMIC DNA]</scope>
    <source>
        <strain evidence="2">cv. GZQX0401</strain>
        <tissue evidence="1">Young leaves</tissue>
    </source>
</reference>
<evidence type="ECO:0000313" key="1">
    <source>
        <dbReference type="EMBL" id="KDP42030.1"/>
    </source>
</evidence>
<gene>
    <name evidence="1" type="ORF">JCGZ_03093</name>
</gene>
<accession>A0A067LC05</accession>
<organism evidence="1 2">
    <name type="scientific">Jatropha curcas</name>
    <name type="common">Barbados nut</name>
    <dbReference type="NCBI Taxonomy" id="180498"/>
    <lineage>
        <taxon>Eukaryota</taxon>
        <taxon>Viridiplantae</taxon>
        <taxon>Streptophyta</taxon>
        <taxon>Embryophyta</taxon>
        <taxon>Tracheophyta</taxon>
        <taxon>Spermatophyta</taxon>
        <taxon>Magnoliopsida</taxon>
        <taxon>eudicotyledons</taxon>
        <taxon>Gunneridae</taxon>
        <taxon>Pentapetalae</taxon>
        <taxon>rosids</taxon>
        <taxon>fabids</taxon>
        <taxon>Malpighiales</taxon>
        <taxon>Euphorbiaceae</taxon>
        <taxon>Crotonoideae</taxon>
        <taxon>Jatropheae</taxon>
        <taxon>Jatropha</taxon>
    </lineage>
</organism>
<protein>
    <submittedName>
        <fullName evidence="1">Uncharacterized protein</fullName>
    </submittedName>
</protein>